<dbReference type="GO" id="GO:0009306">
    <property type="term" value="P:protein secretion"/>
    <property type="evidence" value="ECO:0007669"/>
    <property type="project" value="InterPro"/>
</dbReference>
<dbReference type="InterPro" id="IPR001901">
    <property type="entry name" value="Translocase_SecE/Sec61-g"/>
</dbReference>
<evidence type="ECO:0000313" key="10">
    <source>
        <dbReference type="EMBL" id="SUZ56353.1"/>
    </source>
</evidence>
<dbReference type="GO" id="GO:0006886">
    <property type="term" value="P:intracellular protein transport"/>
    <property type="evidence" value="ECO:0007669"/>
    <property type="project" value="InterPro"/>
</dbReference>
<keyword evidence="7" id="KW-0811">Translocation</keyword>
<keyword evidence="5" id="KW-0653">Protein transport</keyword>
<sequence length="60" mass="6950">VIKKIKDFMNGVQFEMKKVSWPTWDELRGSTMVVLGLSLMLGIFLFVIDFFLSRIVNVVL</sequence>
<organism evidence="10">
    <name type="scientific">marine metagenome</name>
    <dbReference type="NCBI Taxonomy" id="408172"/>
    <lineage>
        <taxon>unclassified sequences</taxon>
        <taxon>metagenomes</taxon>
        <taxon>ecological metagenomes</taxon>
    </lineage>
</organism>
<dbReference type="PANTHER" id="PTHR33910:SF1">
    <property type="entry name" value="PROTEIN TRANSLOCASE SUBUNIT SECE"/>
    <property type="match status" value="1"/>
</dbReference>
<dbReference type="InterPro" id="IPR038379">
    <property type="entry name" value="SecE_sf"/>
</dbReference>
<keyword evidence="8 9" id="KW-0472">Membrane</keyword>
<evidence type="ECO:0000256" key="8">
    <source>
        <dbReference type="ARBA" id="ARBA00023136"/>
    </source>
</evidence>
<evidence type="ECO:0000256" key="9">
    <source>
        <dbReference type="SAM" id="Phobius"/>
    </source>
</evidence>
<proteinExistence type="inferred from homology"/>
<keyword evidence="6 9" id="KW-1133">Transmembrane helix</keyword>
<dbReference type="NCBIfam" id="TIGR00964">
    <property type="entry name" value="secE_bact"/>
    <property type="match status" value="1"/>
</dbReference>
<evidence type="ECO:0000256" key="1">
    <source>
        <dbReference type="ARBA" id="ARBA00004370"/>
    </source>
</evidence>
<evidence type="ECO:0000256" key="3">
    <source>
        <dbReference type="ARBA" id="ARBA00022475"/>
    </source>
</evidence>
<dbReference type="InterPro" id="IPR005807">
    <property type="entry name" value="SecE_bac"/>
</dbReference>
<gene>
    <name evidence="10" type="ORF">METZ01_LOCUS9207</name>
</gene>
<evidence type="ECO:0008006" key="11">
    <source>
        <dbReference type="Google" id="ProtNLM"/>
    </source>
</evidence>
<dbReference type="HAMAP" id="MF_00422">
    <property type="entry name" value="SecE"/>
    <property type="match status" value="1"/>
</dbReference>
<dbReference type="Gene3D" id="1.20.5.1030">
    <property type="entry name" value="Preprotein translocase secy subunit"/>
    <property type="match status" value="1"/>
</dbReference>
<dbReference type="Pfam" id="PF00584">
    <property type="entry name" value="SecE"/>
    <property type="match status" value="1"/>
</dbReference>
<dbReference type="AlphaFoldDB" id="A0A381NSA4"/>
<dbReference type="GO" id="GO:0005886">
    <property type="term" value="C:plasma membrane"/>
    <property type="evidence" value="ECO:0007669"/>
    <property type="project" value="TreeGrafter"/>
</dbReference>
<evidence type="ECO:0000256" key="4">
    <source>
        <dbReference type="ARBA" id="ARBA00022692"/>
    </source>
</evidence>
<feature type="non-terminal residue" evidence="10">
    <location>
        <position position="1"/>
    </location>
</feature>
<dbReference type="PANTHER" id="PTHR33910">
    <property type="entry name" value="PROTEIN TRANSLOCASE SUBUNIT SECE"/>
    <property type="match status" value="1"/>
</dbReference>
<keyword evidence="2" id="KW-0813">Transport</keyword>
<keyword evidence="3" id="KW-1003">Cell membrane</keyword>
<evidence type="ECO:0000256" key="6">
    <source>
        <dbReference type="ARBA" id="ARBA00022989"/>
    </source>
</evidence>
<dbReference type="EMBL" id="UINC01000496">
    <property type="protein sequence ID" value="SUZ56353.1"/>
    <property type="molecule type" value="Genomic_DNA"/>
</dbReference>
<reference evidence="10" key="1">
    <citation type="submission" date="2018-05" db="EMBL/GenBank/DDBJ databases">
        <authorList>
            <person name="Lanie J.A."/>
            <person name="Ng W.-L."/>
            <person name="Kazmierczak K.M."/>
            <person name="Andrzejewski T.M."/>
            <person name="Davidsen T.M."/>
            <person name="Wayne K.J."/>
            <person name="Tettelin H."/>
            <person name="Glass J.I."/>
            <person name="Rusch D."/>
            <person name="Podicherti R."/>
            <person name="Tsui H.-C.T."/>
            <person name="Winkler M.E."/>
        </authorList>
    </citation>
    <scope>NUCLEOTIDE SEQUENCE</scope>
</reference>
<dbReference type="PROSITE" id="PS01067">
    <property type="entry name" value="SECE_SEC61G"/>
    <property type="match status" value="1"/>
</dbReference>
<evidence type="ECO:0000256" key="7">
    <source>
        <dbReference type="ARBA" id="ARBA00023010"/>
    </source>
</evidence>
<evidence type="ECO:0000256" key="2">
    <source>
        <dbReference type="ARBA" id="ARBA00022448"/>
    </source>
</evidence>
<evidence type="ECO:0000256" key="5">
    <source>
        <dbReference type="ARBA" id="ARBA00022927"/>
    </source>
</evidence>
<comment type="subcellular location">
    <subcellularLocation>
        <location evidence="1">Membrane</location>
    </subcellularLocation>
</comment>
<dbReference type="GO" id="GO:0043952">
    <property type="term" value="P:protein transport by the Sec complex"/>
    <property type="evidence" value="ECO:0007669"/>
    <property type="project" value="TreeGrafter"/>
</dbReference>
<feature type="transmembrane region" description="Helical" evidence="9">
    <location>
        <begin position="32"/>
        <end position="52"/>
    </location>
</feature>
<protein>
    <recommendedName>
        <fullName evidence="11">Preprotein translocase subunit SecE</fullName>
    </recommendedName>
</protein>
<dbReference type="GO" id="GO:0006605">
    <property type="term" value="P:protein targeting"/>
    <property type="evidence" value="ECO:0007669"/>
    <property type="project" value="InterPro"/>
</dbReference>
<accession>A0A381NSA4</accession>
<dbReference type="GO" id="GO:0008320">
    <property type="term" value="F:protein transmembrane transporter activity"/>
    <property type="evidence" value="ECO:0007669"/>
    <property type="project" value="InterPro"/>
</dbReference>
<name>A0A381NSA4_9ZZZZ</name>
<keyword evidence="4 9" id="KW-0812">Transmembrane</keyword>